<feature type="domain" description="GFO/IDH/MocA-like oxidoreductase" evidence="2">
    <location>
        <begin position="143"/>
        <end position="266"/>
    </location>
</feature>
<dbReference type="InterPro" id="IPR036291">
    <property type="entry name" value="NAD(P)-bd_dom_sf"/>
</dbReference>
<feature type="domain" description="Gfo/Idh/MocA-like oxidoreductase N-terminal" evidence="1">
    <location>
        <begin position="55"/>
        <end position="128"/>
    </location>
</feature>
<dbReference type="AlphaFoldDB" id="A0A6B1D4X2"/>
<accession>A0A6B1D4X2</accession>
<gene>
    <name evidence="3" type="ORF">F4X14_08260</name>
</gene>
<dbReference type="InterPro" id="IPR000683">
    <property type="entry name" value="Gfo/Idh/MocA-like_OxRdtase_N"/>
</dbReference>
<sequence>MRWTTMSKNRQLVVGAISSHGHELGHVSVLEQLEEVGSIYVCAATDLVDVEDLAGESARVAGKYTSVDALLERTDLDAVIMCARPDHAPPIMEKVVSAGLPVLYDKPASTRSDDLKRVAELARRKGLTAGAMLQWRYHPMTLSLKRALAKGALGDVMTIEGKMLNGLLQYRDTSTYSFDPEKAGHGILSWLGCHCLDLVLYLMEERVVEVMAMVGNLNPEKVAVEDTGFLILKFESGRMGTFQAGYHLLGGRATYDFYIGMRGTEGFAILPYLEPQQETSGGSEVEHTATYSLSSEARGWNTGGVRKERFAIPHSPVYGGVMAEELFRDFFDAAQSGAPAPAPIEDSVHMLEIIEAAKESSAAGRAVSIAL</sequence>
<dbReference type="PANTHER" id="PTHR43708">
    <property type="entry name" value="CONSERVED EXPRESSED OXIDOREDUCTASE (EUROFUNG)"/>
    <property type="match status" value="1"/>
</dbReference>
<evidence type="ECO:0000259" key="1">
    <source>
        <dbReference type="Pfam" id="PF01408"/>
    </source>
</evidence>
<dbReference type="GO" id="GO:0000166">
    <property type="term" value="F:nucleotide binding"/>
    <property type="evidence" value="ECO:0007669"/>
    <property type="project" value="InterPro"/>
</dbReference>
<dbReference type="InterPro" id="IPR055170">
    <property type="entry name" value="GFO_IDH_MocA-like_dom"/>
</dbReference>
<dbReference type="EMBL" id="VXMH01000037">
    <property type="protein sequence ID" value="MYC94951.1"/>
    <property type="molecule type" value="Genomic_DNA"/>
</dbReference>
<protein>
    <submittedName>
        <fullName evidence="3">Gfo/Idh/MocA family oxidoreductase</fullName>
    </submittedName>
</protein>
<reference evidence="3" key="1">
    <citation type="submission" date="2019-09" db="EMBL/GenBank/DDBJ databases">
        <title>Characterisation of the sponge microbiome using genome-centric metagenomics.</title>
        <authorList>
            <person name="Engelberts J.P."/>
            <person name="Robbins S.J."/>
            <person name="De Goeij J.M."/>
            <person name="Aranda M."/>
            <person name="Bell S.C."/>
            <person name="Webster N.S."/>
        </authorList>
    </citation>
    <scope>NUCLEOTIDE SEQUENCE</scope>
    <source>
        <strain evidence="3">SB0661_bin_32</strain>
    </source>
</reference>
<dbReference type="Gene3D" id="3.40.50.720">
    <property type="entry name" value="NAD(P)-binding Rossmann-like Domain"/>
    <property type="match status" value="1"/>
</dbReference>
<name>A0A6B1D4X2_9CHLR</name>
<dbReference type="Pfam" id="PF22725">
    <property type="entry name" value="GFO_IDH_MocA_C3"/>
    <property type="match status" value="1"/>
</dbReference>
<dbReference type="InterPro" id="IPR051317">
    <property type="entry name" value="Gfo/Idh/MocA_oxidoreduct"/>
</dbReference>
<dbReference type="SUPFAM" id="SSF55347">
    <property type="entry name" value="Glyceraldehyde-3-phosphate dehydrogenase-like, C-terminal domain"/>
    <property type="match status" value="1"/>
</dbReference>
<evidence type="ECO:0000313" key="3">
    <source>
        <dbReference type="EMBL" id="MYC94951.1"/>
    </source>
</evidence>
<dbReference type="PANTHER" id="PTHR43708:SF8">
    <property type="entry name" value="OXIDOREDUCTASE"/>
    <property type="match status" value="1"/>
</dbReference>
<comment type="caution">
    <text evidence="3">The sequence shown here is derived from an EMBL/GenBank/DDBJ whole genome shotgun (WGS) entry which is preliminary data.</text>
</comment>
<dbReference type="Pfam" id="PF01408">
    <property type="entry name" value="GFO_IDH_MocA"/>
    <property type="match status" value="1"/>
</dbReference>
<dbReference type="Gene3D" id="3.30.360.10">
    <property type="entry name" value="Dihydrodipicolinate Reductase, domain 2"/>
    <property type="match status" value="1"/>
</dbReference>
<proteinExistence type="predicted"/>
<organism evidence="3">
    <name type="scientific">Caldilineaceae bacterium SB0661_bin_32</name>
    <dbReference type="NCBI Taxonomy" id="2605255"/>
    <lineage>
        <taxon>Bacteria</taxon>
        <taxon>Bacillati</taxon>
        <taxon>Chloroflexota</taxon>
        <taxon>Caldilineae</taxon>
        <taxon>Caldilineales</taxon>
        <taxon>Caldilineaceae</taxon>
    </lineage>
</organism>
<evidence type="ECO:0000259" key="2">
    <source>
        <dbReference type="Pfam" id="PF22725"/>
    </source>
</evidence>
<dbReference type="SUPFAM" id="SSF51735">
    <property type="entry name" value="NAD(P)-binding Rossmann-fold domains"/>
    <property type="match status" value="1"/>
</dbReference>